<evidence type="ECO:0000256" key="2">
    <source>
        <dbReference type="ARBA" id="ARBA00022737"/>
    </source>
</evidence>
<accession>A0A9Q0LCH4</accession>
<dbReference type="InterPro" id="IPR000210">
    <property type="entry name" value="BTB/POZ_dom"/>
</dbReference>
<evidence type="ECO:0000259" key="4">
    <source>
        <dbReference type="PROSITE" id="PS51886"/>
    </source>
</evidence>
<dbReference type="CDD" id="cd18186">
    <property type="entry name" value="BTB_POZ_ZBTB_KLHL-like"/>
    <property type="match status" value="1"/>
</dbReference>
<dbReference type="Gene3D" id="3.30.710.10">
    <property type="entry name" value="Potassium Channel Kv1.1, Chain A"/>
    <property type="match status" value="1"/>
</dbReference>
<protein>
    <submittedName>
        <fullName evidence="5">Pep-cterm sorting domain-containing protein</fullName>
    </submittedName>
</protein>
<feature type="domain" description="BTB" evidence="3">
    <location>
        <begin position="27"/>
        <end position="94"/>
    </location>
</feature>
<proteinExistence type="predicted"/>
<dbReference type="Proteomes" id="UP001149090">
    <property type="component" value="Unassembled WGS sequence"/>
</dbReference>
<feature type="domain" description="TLDc" evidence="4">
    <location>
        <begin position="310"/>
        <end position="499"/>
    </location>
</feature>
<dbReference type="SUPFAM" id="SSF54695">
    <property type="entry name" value="POZ domain"/>
    <property type="match status" value="1"/>
</dbReference>
<evidence type="ECO:0000259" key="3">
    <source>
        <dbReference type="PROSITE" id="PS50097"/>
    </source>
</evidence>
<reference evidence="5" key="1">
    <citation type="submission" date="2022-10" db="EMBL/GenBank/DDBJ databases">
        <title>Novel sulphate-reducing endosymbionts in the free-living metamonad Anaeramoeba.</title>
        <authorList>
            <person name="Jerlstrom-Hultqvist J."/>
            <person name="Cepicka I."/>
            <person name="Gallot-Lavallee L."/>
            <person name="Salas-Leiva D."/>
            <person name="Curtis B.A."/>
            <person name="Zahonova K."/>
            <person name="Pipaliya S."/>
            <person name="Dacks J."/>
            <person name="Roger A.J."/>
        </authorList>
    </citation>
    <scope>NUCLEOTIDE SEQUENCE</scope>
    <source>
        <strain evidence="5">BMAN</strain>
    </source>
</reference>
<dbReference type="Pfam" id="PF07534">
    <property type="entry name" value="TLD"/>
    <property type="match status" value="1"/>
</dbReference>
<dbReference type="PROSITE" id="PS51886">
    <property type="entry name" value="TLDC"/>
    <property type="match status" value="1"/>
</dbReference>
<sequence>MFYQDLKELSTNLSQLFTLENKQPVFSDFLVVTRNKTFECHRAILHARSAYFRGLLRSQMKETTEGKVEIRDISSEVMKNILTYIYTGSLEITRDNAIEILISSQKLLLDQRVLDNISQFVVRHVSLQNVAEVLSLSSRFSFETIHDYCIRFCILNFRELIHESSFLFLSASDLELILAADDLLIDSEQQLLESIIHWAKNRRDFNGQNEDLYQDEKNSPKNLIQKRLARLLPRIRFCEIEQTQLQVLQKQGILTNELFDDIVEFQCLRTQKVNAEEIENFLRKCKSRYSKSNFLAFQPRNCFPDSLVVSIKNTKLVNFLKNSIEDDVFFSQMRLGYSARQHGFFPLAFHEKVDNKGKTLVLMKTVENYIFGGYTEVGWVTDKQKWSTVNANWGWIGDPKAFVFVLKPSVNGEDHTPQKFDIKKGEEKWAILYRDTAGPQFGYDIRITSWDVNSVFDMIYSNLGNNYQLEGSDNPFKQKRKIPDSLEAWKIKEIEVYFI</sequence>
<dbReference type="PANTHER" id="PTHR45632">
    <property type="entry name" value="LD33804P"/>
    <property type="match status" value="1"/>
</dbReference>
<dbReference type="AlphaFoldDB" id="A0A9Q0LCH4"/>
<keyword evidence="6" id="KW-1185">Reference proteome</keyword>
<gene>
    <name evidence="5" type="ORF">M0811_11008</name>
</gene>
<evidence type="ECO:0000313" key="6">
    <source>
        <dbReference type="Proteomes" id="UP001149090"/>
    </source>
</evidence>
<dbReference type="Gene3D" id="1.25.40.420">
    <property type="match status" value="1"/>
</dbReference>
<dbReference type="InterPro" id="IPR011705">
    <property type="entry name" value="BACK"/>
</dbReference>
<dbReference type="EMBL" id="JAPDFW010000096">
    <property type="protein sequence ID" value="KAJ5070342.1"/>
    <property type="molecule type" value="Genomic_DNA"/>
</dbReference>
<dbReference type="Pfam" id="PF00651">
    <property type="entry name" value="BTB"/>
    <property type="match status" value="1"/>
</dbReference>
<dbReference type="OrthoDB" id="7956040at2759"/>
<organism evidence="5 6">
    <name type="scientific">Anaeramoeba ignava</name>
    <name type="common">Anaerobic marine amoeba</name>
    <dbReference type="NCBI Taxonomy" id="1746090"/>
    <lineage>
        <taxon>Eukaryota</taxon>
        <taxon>Metamonada</taxon>
        <taxon>Anaeramoebidae</taxon>
        <taxon>Anaeramoeba</taxon>
    </lineage>
</organism>
<evidence type="ECO:0000256" key="1">
    <source>
        <dbReference type="ARBA" id="ARBA00022441"/>
    </source>
</evidence>
<evidence type="ECO:0000313" key="5">
    <source>
        <dbReference type="EMBL" id="KAJ5070342.1"/>
    </source>
</evidence>
<dbReference type="InterPro" id="IPR011333">
    <property type="entry name" value="SKP1/BTB/POZ_sf"/>
</dbReference>
<dbReference type="Pfam" id="PF07707">
    <property type="entry name" value="BACK"/>
    <property type="match status" value="1"/>
</dbReference>
<dbReference type="SMART" id="SM00225">
    <property type="entry name" value="BTB"/>
    <property type="match status" value="1"/>
</dbReference>
<keyword evidence="1" id="KW-0880">Kelch repeat</keyword>
<dbReference type="PANTHER" id="PTHR45632:SF3">
    <property type="entry name" value="KELCH-LIKE PROTEIN 32"/>
    <property type="match status" value="1"/>
</dbReference>
<name>A0A9Q0LCH4_ANAIG</name>
<dbReference type="PROSITE" id="PS50097">
    <property type="entry name" value="BTB"/>
    <property type="match status" value="1"/>
</dbReference>
<comment type="caution">
    <text evidence="5">The sequence shown here is derived from an EMBL/GenBank/DDBJ whole genome shotgun (WGS) entry which is preliminary data.</text>
</comment>
<keyword evidence="2" id="KW-0677">Repeat</keyword>
<dbReference type="SMART" id="SM00875">
    <property type="entry name" value="BACK"/>
    <property type="match status" value="1"/>
</dbReference>
<dbReference type="SMART" id="SM00584">
    <property type="entry name" value="TLDc"/>
    <property type="match status" value="1"/>
</dbReference>
<dbReference type="InterPro" id="IPR006571">
    <property type="entry name" value="TLDc_dom"/>
</dbReference>